<dbReference type="HOGENOM" id="CLU_2197845_0_0_1"/>
<keyword evidence="2" id="KW-1185">Reference proteome</keyword>
<evidence type="ECO:0000313" key="1">
    <source>
        <dbReference type="EMBL" id="EPS34327.1"/>
    </source>
</evidence>
<dbReference type="AlphaFoldDB" id="S8BGU1"/>
<dbReference type="EMBL" id="KB644415">
    <property type="protein sequence ID" value="EPS34327.1"/>
    <property type="molecule type" value="Genomic_DNA"/>
</dbReference>
<gene>
    <name evidence="1" type="ORF">PDE_09291</name>
</gene>
<name>S8BGU1_PENO1</name>
<reference evidence="1 2" key="1">
    <citation type="journal article" date="2013" name="PLoS ONE">
        <title>Genomic and secretomic analyses reveal unique features of the lignocellulolytic enzyme system of Penicillium decumbens.</title>
        <authorList>
            <person name="Liu G."/>
            <person name="Zhang L."/>
            <person name="Wei X."/>
            <person name="Zou G."/>
            <person name="Qin Y."/>
            <person name="Ma L."/>
            <person name="Li J."/>
            <person name="Zheng H."/>
            <person name="Wang S."/>
            <person name="Wang C."/>
            <person name="Xun L."/>
            <person name="Zhao G.-P."/>
            <person name="Zhou Z."/>
            <person name="Qu Y."/>
        </authorList>
    </citation>
    <scope>NUCLEOTIDE SEQUENCE [LARGE SCALE GENOMIC DNA]</scope>
    <source>
        <strain evidence="2">114-2 / CGMCC 5302</strain>
    </source>
</reference>
<protein>
    <submittedName>
        <fullName evidence="1">Uncharacterized protein</fullName>
    </submittedName>
</protein>
<dbReference type="Proteomes" id="UP000019376">
    <property type="component" value="Unassembled WGS sequence"/>
</dbReference>
<organism evidence="1 2">
    <name type="scientific">Penicillium oxalicum (strain 114-2 / CGMCC 5302)</name>
    <name type="common">Penicillium decumbens</name>
    <dbReference type="NCBI Taxonomy" id="933388"/>
    <lineage>
        <taxon>Eukaryota</taxon>
        <taxon>Fungi</taxon>
        <taxon>Dikarya</taxon>
        <taxon>Ascomycota</taxon>
        <taxon>Pezizomycotina</taxon>
        <taxon>Eurotiomycetes</taxon>
        <taxon>Eurotiomycetidae</taxon>
        <taxon>Eurotiales</taxon>
        <taxon>Aspergillaceae</taxon>
        <taxon>Penicillium</taxon>
    </lineage>
</organism>
<proteinExistence type="predicted"/>
<accession>S8BGU1</accession>
<sequence length="108" mass="11844">MDGIHLEIQCRPDLGELCDVTGGSIGQSHSILYAGEISVGFRLRPSWALATSMAAPAKSLGHLKETQPLDFHHRNSIRHRVGLEEGRDFCWAARCDVPTATGEINAEY</sequence>
<evidence type="ECO:0000313" key="2">
    <source>
        <dbReference type="Proteomes" id="UP000019376"/>
    </source>
</evidence>